<feature type="transmembrane region" description="Helical" evidence="9">
    <location>
        <begin position="411"/>
        <end position="435"/>
    </location>
</feature>
<feature type="transmembrane region" description="Helical" evidence="9">
    <location>
        <begin position="184"/>
        <end position="203"/>
    </location>
</feature>
<feature type="transmembrane region" description="Helical" evidence="9">
    <location>
        <begin position="65"/>
        <end position="87"/>
    </location>
</feature>
<protein>
    <submittedName>
        <fullName evidence="11">Drug resistance transporter, EmrB/QacA subfamily</fullName>
    </submittedName>
</protein>
<dbReference type="Gene3D" id="1.20.1250.20">
    <property type="entry name" value="MFS general substrate transporter like domains"/>
    <property type="match status" value="1"/>
</dbReference>
<evidence type="ECO:0000256" key="2">
    <source>
        <dbReference type="ARBA" id="ARBA00007520"/>
    </source>
</evidence>
<keyword evidence="6 9" id="KW-1133">Transmembrane helix</keyword>
<dbReference type="NCBIfam" id="TIGR00711">
    <property type="entry name" value="efflux_EmrB"/>
    <property type="match status" value="1"/>
</dbReference>
<dbReference type="AlphaFoldDB" id="A0A1H2SIH9"/>
<comment type="similarity">
    <text evidence="2">Belongs to the major facilitator superfamily. TCR/Tet family.</text>
</comment>
<keyword evidence="12" id="KW-1185">Reference proteome</keyword>
<feature type="transmembrane region" description="Helical" evidence="9">
    <location>
        <begin position="158"/>
        <end position="178"/>
    </location>
</feature>
<evidence type="ECO:0000256" key="9">
    <source>
        <dbReference type="SAM" id="Phobius"/>
    </source>
</evidence>
<feature type="transmembrane region" description="Helical" evidence="9">
    <location>
        <begin position="489"/>
        <end position="507"/>
    </location>
</feature>
<keyword evidence="5 9" id="KW-0812">Transmembrane</keyword>
<dbReference type="InterPro" id="IPR020846">
    <property type="entry name" value="MFS_dom"/>
</dbReference>
<dbReference type="PROSITE" id="PS50850">
    <property type="entry name" value="MFS"/>
    <property type="match status" value="1"/>
</dbReference>
<feature type="transmembrane region" description="Helical" evidence="9">
    <location>
        <begin position="128"/>
        <end position="146"/>
    </location>
</feature>
<dbReference type="GO" id="GO:0022857">
    <property type="term" value="F:transmembrane transporter activity"/>
    <property type="evidence" value="ECO:0007669"/>
    <property type="project" value="InterPro"/>
</dbReference>
<dbReference type="SUPFAM" id="SSF103473">
    <property type="entry name" value="MFS general substrate transporter"/>
    <property type="match status" value="1"/>
</dbReference>
<evidence type="ECO:0000256" key="1">
    <source>
        <dbReference type="ARBA" id="ARBA00004651"/>
    </source>
</evidence>
<evidence type="ECO:0000259" key="10">
    <source>
        <dbReference type="PROSITE" id="PS50850"/>
    </source>
</evidence>
<dbReference type="STRING" id="589385.SAMN05421504_101232"/>
<keyword evidence="7 9" id="KW-0472">Membrane</keyword>
<dbReference type="Proteomes" id="UP000199515">
    <property type="component" value="Unassembled WGS sequence"/>
</dbReference>
<keyword evidence="3" id="KW-0813">Transport</keyword>
<evidence type="ECO:0000313" key="11">
    <source>
        <dbReference type="EMBL" id="SDW31318.1"/>
    </source>
</evidence>
<dbReference type="FunFam" id="1.20.1720.10:FF:000004">
    <property type="entry name" value="EmrB/QacA family drug resistance transporter"/>
    <property type="match status" value="1"/>
</dbReference>
<evidence type="ECO:0000256" key="4">
    <source>
        <dbReference type="ARBA" id="ARBA00022475"/>
    </source>
</evidence>
<dbReference type="InterPro" id="IPR004638">
    <property type="entry name" value="EmrB-like"/>
</dbReference>
<dbReference type="GO" id="GO:0005886">
    <property type="term" value="C:plasma membrane"/>
    <property type="evidence" value="ECO:0007669"/>
    <property type="project" value="UniProtKB-SubCell"/>
</dbReference>
<feature type="transmembrane region" description="Helical" evidence="9">
    <location>
        <begin position="379"/>
        <end position="399"/>
    </location>
</feature>
<organism evidence="11 12">
    <name type="scientific">Amycolatopsis xylanica</name>
    <dbReference type="NCBI Taxonomy" id="589385"/>
    <lineage>
        <taxon>Bacteria</taxon>
        <taxon>Bacillati</taxon>
        <taxon>Actinomycetota</taxon>
        <taxon>Actinomycetes</taxon>
        <taxon>Pseudonocardiales</taxon>
        <taxon>Pseudonocardiaceae</taxon>
        <taxon>Amycolatopsis</taxon>
    </lineage>
</organism>
<evidence type="ECO:0000256" key="7">
    <source>
        <dbReference type="ARBA" id="ARBA00023136"/>
    </source>
</evidence>
<evidence type="ECO:0000313" key="12">
    <source>
        <dbReference type="Proteomes" id="UP000199515"/>
    </source>
</evidence>
<name>A0A1H2SIH9_9PSEU</name>
<dbReference type="Pfam" id="PF07690">
    <property type="entry name" value="MFS_1"/>
    <property type="match status" value="1"/>
</dbReference>
<dbReference type="EMBL" id="FNON01000001">
    <property type="protein sequence ID" value="SDW31318.1"/>
    <property type="molecule type" value="Genomic_DNA"/>
</dbReference>
<dbReference type="CDD" id="cd17502">
    <property type="entry name" value="MFS_Azr1_MDR_like"/>
    <property type="match status" value="1"/>
</dbReference>
<feature type="transmembrane region" description="Helical" evidence="9">
    <location>
        <begin position="286"/>
        <end position="305"/>
    </location>
</feature>
<evidence type="ECO:0000256" key="6">
    <source>
        <dbReference type="ARBA" id="ARBA00022989"/>
    </source>
</evidence>
<dbReference type="InterPro" id="IPR036259">
    <property type="entry name" value="MFS_trans_sf"/>
</dbReference>
<feature type="region of interest" description="Disordered" evidence="8">
    <location>
        <begin position="1"/>
        <end position="22"/>
    </location>
</feature>
<dbReference type="PRINTS" id="PR01036">
    <property type="entry name" value="TCRTETB"/>
</dbReference>
<evidence type="ECO:0000256" key="5">
    <source>
        <dbReference type="ARBA" id="ARBA00022692"/>
    </source>
</evidence>
<reference evidence="11 12" key="1">
    <citation type="submission" date="2016-10" db="EMBL/GenBank/DDBJ databases">
        <authorList>
            <person name="de Groot N.N."/>
        </authorList>
    </citation>
    <scope>NUCLEOTIDE SEQUENCE [LARGE SCALE GENOMIC DNA]</scope>
    <source>
        <strain evidence="11 12">CPCC 202699</strain>
    </source>
</reference>
<dbReference type="PANTHER" id="PTHR23501:SF197">
    <property type="entry name" value="COMD"/>
    <property type="match status" value="1"/>
</dbReference>
<proteinExistence type="inferred from homology"/>
<evidence type="ECO:0000256" key="3">
    <source>
        <dbReference type="ARBA" id="ARBA00022448"/>
    </source>
</evidence>
<accession>A0A1H2SIH9</accession>
<sequence length="686" mass="72980">MSSVNVMTTTATAERQENAPPELSRKRVNAVFAAVTLGMLLAALDQTIVGTALPTIVGDLGGAGHLSWVITAYLLAETIMTVVVGKLGDLFGRKLMFQLSVLVFTGGSFFCGFANDMIWLIVARAVQGLGAGGLMVTATALVADVVPLRERGKYQGALGSVFGVVTVLGPMLGGLFVDHLSWRWAFYVNVPLAVIVLIVAAGAMPSVKAAVKPVIDYLGILLIGLAATGLTLVTSWGGTQYAWGSPTIIGMAAGSVVLLAGFVFVEKRAKEPTLPMRLFRNPVFTVSAILSFVVGFAMLGALSYLPTYLQYVHGISATNSGVRMLPMVLALLVSGIVAGNLVGKTGRYKIFPILGGVGLTLGLYLLSRLTATSGFWEMSAYLVVLGLGIGLSMQVLVIVVQNTAEYRDLGVATSGVTFLRSLGSSFGAAIFGTIYANQLAPNMARAAAEHPLPQGLNPQIVQVPAALHKLPPSVSAPYIQAYSDSLHAVFLYAAPVGLVALGLAFFLKEVPLRDTSRAGAPDLGTGFAMPDPSDRDQDLERAVGRLLAKEGRAASPHILARSGCELDRGGLWCVGQVRIRERRDKPATLAAVSERFGIPPEVFEPVFSKLELTGHLTYHNGRWATTELGLVELDKLIEAWKNWLAEQLRDWGPEGREELLAALGRVANRILDQATDDRPYGKHAYA</sequence>
<feature type="transmembrane region" description="Helical" evidence="9">
    <location>
        <begin position="243"/>
        <end position="265"/>
    </location>
</feature>
<feature type="compositionally biased region" description="Polar residues" evidence="8">
    <location>
        <begin position="1"/>
        <end position="13"/>
    </location>
</feature>
<feature type="transmembrane region" description="Helical" evidence="9">
    <location>
        <begin position="350"/>
        <end position="367"/>
    </location>
</feature>
<feature type="transmembrane region" description="Helical" evidence="9">
    <location>
        <begin position="30"/>
        <end position="53"/>
    </location>
</feature>
<feature type="transmembrane region" description="Helical" evidence="9">
    <location>
        <begin position="215"/>
        <end position="237"/>
    </location>
</feature>
<dbReference type="PANTHER" id="PTHR23501">
    <property type="entry name" value="MAJOR FACILITATOR SUPERFAMILY"/>
    <property type="match status" value="1"/>
</dbReference>
<keyword evidence="4" id="KW-1003">Cell membrane</keyword>
<evidence type="ECO:0000256" key="8">
    <source>
        <dbReference type="SAM" id="MobiDB-lite"/>
    </source>
</evidence>
<comment type="subcellular location">
    <subcellularLocation>
        <location evidence="1">Cell membrane</location>
        <topology evidence="1">Multi-pass membrane protein</topology>
    </subcellularLocation>
</comment>
<feature type="transmembrane region" description="Helical" evidence="9">
    <location>
        <begin position="99"/>
        <end position="122"/>
    </location>
</feature>
<gene>
    <name evidence="11" type="ORF">SAMN05421504_101232</name>
</gene>
<dbReference type="Gene3D" id="1.20.1720.10">
    <property type="entry name" value="Multidrug resistance protein D"/>
    <property type="match status" value="1"/>
</dbReference>
<dbReference type="InterPro" id="IPR011701">
    <property type="entry name" value="MFS"/>
</dbReference>
<feature type="transmembrane region" description="Helical" evidence="9">
    <location>
        <begin position="325"/>
        <end position="343"/>
    </location>
</feature>
<feature type="domain" description="Major facilitator superfamily (MFS) profile" evidence="10">
    <location>
        <begin position="31"/>
        <end position="512"/>
    </location>
</feature>